<evidence type="ECO:0008006" key="4">
    <source>
        <dbReference type="Google" id="ProtNLM"/>
    </source>
</evidence>
<feature type="transmembrane region" description="Helical" evidence="1">
    <location>
        <begin position="24"/>
        <end position="43"/>
    </location>
</feature>
<organism evidence="2 3">
    <name type="scientific">Schumannella soli</name>
    <dbReference type="NCBI Taxonomy" id="2590779"/>
    <lineage>
        <taxon>Bacteria</taxon>
        <taxon>Bacillati</taxon>
        <taxon>Actinomycetota</taxon>
        <taxon>Actinomycetes</taxon>
        <taxon>Micrococcales</taxon>
        <taxon>Microbacteriaceae</taxon>
        <taxon>Schumannella</taxon>
    </lineage>
</organism>
<sequence>MITAAALTAVAAHPHWVGGGAPWLFFLIPLFWIGVFALIFALVGRRWRRARWAGGYGPHAYWAANATGGARSAEAVLADRFANGDIEEQEYRARLEVLRANQQPPMPPRG</sequence>
<accession>A0A506Y252</accession>
<keyword evidence="1" id="KW-0472">Membrane</keyword>
<keyword evidence="1" id="KW-0812">Transmembrane</keyword>
<keyword evidence="3" id="KW-1185">Reference proteome</keyword>
<comment type="caution">
    <text evidence="2">The sequence shown here is derived from an EMBL/GenBank/DDBJ whole genome shotgun (WGS) entry which is preliminary data.</text>
</comment>
<keyword evidence="1" id="KW-1133">Transmembrane helix</keyword>
<protein>
    <recommendedName>
        <fullName evidence="4">SHOCT domain-containing protein</fullName>
    </recommendedName>
</protein>
<dbReference type="AlphaFoldDB" id="A0A506Y252"/>
<dbReference type="RefSeq" id="WP_141163472.1">
    <property type="nucleotide sequence ID" value="NZ_VHQG01000002.1"/>
</dbReference>
<evidence type="ECO:0000313" key="2">
    <source>
        <dbReference type="EMBL" id="TPW76115.1"/>
    </source>
</evidence>
<proteinExistence type="predicted"/>
<evidence type="ECO:0000256" key="1">
    <source>
        <dbReference type="SAM" id="Phobius"/>
    </source>
</evidence>
<name>A0A506Y252_9MICO</name>
<gene>
    <name evidence="2" type="ORF">FJ657_09880</name>
</gene>
<evidence type="ECO:0000313" key="3">
    <source>
        <dbReference type="Proteomes" id="UP000316252"/>
    </source>
</evidence>
<dbReference type="OrthoDB" id="3748887at2"/>
<reference evidence="2 3" key="1">
    <citation type="submission" date="2019-06" db="EMBL/GenBank/DDBJ databases">
        <authorList>
            <person name="Li F."/>
        </authorList>
    </citation>
    <scope>NUCLEOTIDE SEQUENCE [LARGE SCALE GENOMIC DNA]</scope>
    <source>
        <strain evidence="2 3">10F1D-1</strain>
    </source>
</reference>
<dbReference type="EMBL" id="VHQG01000002">
    <property type="protein sequence ID" value="TPW76115.1"/>
    <property type="molecule type" value="Genomic_DNA"/>
</dbReference>
<dbReference type="Proteomes" id="UP000316252">
    <property type="component" value="Unassembled WGS sequence"/>
</dbReference>